<accession>A0A1H1MN10</accession>
<evidence type="ECO:0000313" key="4">
    <source>
        <dbReference type="Proteomes" id="UP000243904"/>
    </source>
</evidence>
<evidence type="ECO:0000313" key="3">
    <source>
        <dbReference type="EMBL" id="SDR88174.1"/>
    </source>
</evidence>
<protein>
    <recommendedName>
        <fullName evidence="5">DUF4148 domain-containing protein</fullName>
    </recommendedName>
</protein>
<gene>
    <name evidence="3" type="ORF">SAMN05444158_0293</name>
</gene>
<evidence type="ECO:0000256" key="1">
    <source>
        <dbReference type="SAM" id="MobiDB-lite"/>
    </source>
</evidence>
<feature type="compositionally biased region" description="Polar residues" evidence="1">
    <location>
        <begin position="69"/>
        <end position="85"/>
    </location>
</feature>
<dbReference type="Proteomes" id="UP000243904">
    <property type="component" value="Chromosome I"/>
</dbReference>
<sequence>MKFLRAAAVMALLTGPAYAQMPNINLIPETASKTPDQIEAEQARDKAYKESLKKIPDAKVSSDPWGNVRSDTPKTSASQAPTKQPSAKPRIKTGSNAN</sequence>
<dbReference type="RefSeq" id="WP_174556515.1">
    <property type="nucleotide sequence ID" value="NZ_LT629750.1"/>
</dbReference>
<name>A0A1H1MN10_9BRAD</name>
<evidence type="ECO:0000256" key="2">
    <source>
        <dbReference type="SAM" id="SignalP"/>
    </source>
</evidence>
<feature type="signal peptide" evidence="2">
    <location>
        <begin position="1"/>
        <end position="19"/>
    </location>
</feature>
<organism evidence="3 4">
    <name type="scientific">Bradyrhizobium canariense</name>
    <dbReference type="NCBI Taxonomy" id="255045"/>
    <lineage>
        <taxon>Bacteria</taxon>
        <taxon>Pseudomonadati</taxon>
        <taxon>Pseudomonadota</taxon>
        <taxon>Alphaproteobacteria</taxon>
        <taxon>Hyphomicrobiales</taxon>
        <taxon>Nitrobacteraceae</taxon>
        <taxon>Bradyrhizobium</taxon>
    </lineage>
</organism>
<dbReference type="AlphaFoldDB" id="A0A1H1MN10"/>
<keyword evidence="4" id="KW-1185">Reference proteome</keyword>
<proteinExistence type="predicted"/>
<evidence type="ECO:0008006" key="5">
    <source>
        <dbReference type="Google" id="ProtNLM"/>
    </source>
</evidence>
<reference evidence="4" key="1">
    <citation type="submission" date="2016-10" db="EMBL/GenBank/DDBJ databases">
        <authorList>
            <person name="Varghese N."/>
            <person name="Submissions S."/>
        </authorList>
    </citation>
    <scope>NUCLEOTIDE SEQUENCE [LARGE SCALE GENOMIC DNA]</scope>
    <source>
        <strain evidence="4">GAS369</strain>
    </source>
</reference>
<dbReference type="EMBL" id="LT629750">
    <property type="protein sequence ID" value="SDR88174.1"/>
    <property type="molecule type" value="Genomic_DNA"/>
</dbReference>
<keyword evidence="2" id="KW-0732">Signal</keyword>
<feature type="chain" id="PRO_5009254570" description="DUF4148 domain-containing protein" evidence="2">
    <location>
        <begin position="20"/>
        <end position="98"/>
    </location>
</feature>
<feature type="region of interest" description="Disordered" evidence="1">
    <location>
        <begin position="52"/>
        <end position="98"/>
    </location>
</feature>